<comment type="caution">
    <text evidence="4">The sequence shown here is derived from an EMBL/GenBank/DDBJ whole genome shotgun (WGS) entry which is preliminary data.</text>
</comment>
<dbReference type="AlphaFoldDB" id="A0A9Q0JT43"/>
<dbReference type="Proteomes" id="UP001141806">
    <property type="component" value="Unassembled WGS sequence"/>
</dbReference>
<evidence type="ECO:0000256" key="2">
    <source>
        <dbReference type="ARBA" id="ARBA00038006"/>
    </source>
</evidence>
<keyword evidence="5" id="KW-1185">Reference proteome</keyword>
<evidence type="ECO:0000256" key="1">
    <source>
        <dbReference type="ARBA" id="ARBA00023054"/>
    </source>
</evidence>
<protein>
    <recommendedName>
        <fullName evidence="3">NAB domain-containing protein</fullName>
    </recommendedName>
</protein>
<dbReference type="InterPro" id="IPR011684">
    <property type="entry name" value="NAB"/>
</dbReference>
<evidence type="ECO:0000259" key="3">
    <source>
        <dbReference type="PROSITE" id="PS51774"/>
    </source>
</evidence>
<sequence>MSTIENKNRASNTFRNSHCEPHHSQWLRNTLSDLDEKIMALITIIQEEDDSSIHRDKIYQKKTQQLIKMGEEFHKSYHLFSEGYDKLSSELSEPIQSKSLFSMNSYSRRSSEGVIGSSVVAKPETLDTLPEVVVEFDYSKFGPESPNYAIDDQSPTEEINPILKSRQETGVSQVEEGECKVIRITEVKNVLGSNCRGTTRDFPMDSFELSLQVLKLITENQSQQAELIRRNEAKKEIIKDLYCKLDRFMNENKVLHDQLRSSKHGVNKNQSKLSKLKRLVLRKFLVALTAYSHPRHLCAKFPYHKSPHETYCNMLNLQCYCT</sequence>
<dbReference type="PANTHER" id="PTHR32258">
    <property type="entry name" value="PROTEIN NETWORKED 4A"/>
    <property type="match status" value="1"/>
</dbReference>
<dbReference type="InterPro" id="IPR051861">
    <property type="entry name" value="NET_actin-binding_domain"/>
</dbReference>
<dbReference type="EMBL" id="JAMYWD010000012">
    <property type="protein sequence ID" value="KAJ4951859.1"/>
    <property type="molecule type" value="Genomic_DNA"/>
</dbReference>
<dbReference type="OrthoDB" id="1924020at2759"/>
<organism evidence="4 5">
    <name type="scientific">Protea cynaroides</name>
    <dbReference type="NCBI Taxonomy" id="273540"/>
    <lineage>
        <taxon>Eukaryota</taxon>
        <taxon>Viridiplantae</taxon>
        <taxon>Streptophyta</taxon>
        <taxon>Embryophyta</taxon>
        <taxon>Tracheophyta</taxon>
        <taxon>Spermatophyta</taxon>
        <taxon>Magnoliopsida</taxon>
        <taxon>Proteales</taxon>
        <taxon>Proteaceae</taxon>
        <taxon>Protea</taxon>
    </lineage>
</organism>
<name>A0A9Q0JT43_9MAGN</name>
<proteinExistence type="inferred from homology"/>
<comment type="similarity">
    <text evidence="2">Belongs to the NET family.</text>
</comment>
<dbReference type="PROSITE" id="PS51774">
    <property type="entry name" value="NAB"/>
    <property type="match status" value="1"/>
</dbReference>
<dbReference type="PANTHER" id="PTHR32258:SF22">
    <property type="entry name" value="PROTEIN NETWORKED 3A-LIKE"/>
    <property type="match status" value="1"/>
</dbReference>
<accession>A0A9Q0JT43</accession>
<evidence type="ECO:0000313" key="4">
    <source>
        <dbReference type="EMBL" id="KAJ4951859.1"/>
    </source>
</evidence>
<dbReference type="GO" id="GO:0003779">
    <property type="term" value="F:actin binding"/>
    <property type="evidence" value="ECO:0007669"/>
    <property type="project" value="InterPro"/>
</dbReference>
<gene>
    <name evidence="4" type="ORF">NE237_028691</name>
</gene>
<dbReference type="Pfam" id="PF07765">
    <property type="entry name" value="KIP1"/>
    <property type="match status" value="1"/>
</dbReference>
<reference evidence="4" key="1">
    <citation type="journal article" date="2023" name="Plant J.">
        <title>The genome of the king protea, Protea cynaroides.</title>
        <authorList>
            <person name="Chang J."/>
            <person name="Duong T.A."/>
            <person name="Schoeman C."/>
            <person name="Ma X."/>
            <person name="Roodt D."/>
            <person name="Barker N."/>
            <person name="Li Z."/>
            <person name="Van de Peer Y."/>
            <person name="Mizrachi E."/>
        </authorList>
    </citation>
    <scope>NUCLEOTIDE SEQUENCE</scope>
    <source>
        <tissue evidence="4">Young leaves</tissue>
    </source>
</reference>
<feature type="domain" description="NAB" evidence="3">
    <location>
        <begin position="9"/>
        <end position="91"/>
    </location>
</feature>
<evidence type="ECO:0000313" key="5">
    <source>
        <dbReference type="Proteomes" id="UP001141806"/>
    </source>
</evidence>
<keyword evidence="1" id="KW-0175">Coiled coil</keyword>